<gene>
    <name evidence="1" type="primary">UL8</name>
</gene>
<organism evidence="1 2">
    <name type="scientific">Human cytomegalovirus</name>
    <name type="common">HHV-5</name>
    <name type="synonym">Human herpesvirus 5</name>
    <dbReference type="NCBI Taxonomy" id="10359"/>
    <lineage>
        <taxon>Viruses</taxon>
        <taxon>Duplodnaviria</taxon>
        <taxon>Heunggongvirae</taxon>
        <taxon>Peploviricota</taxon>
        <taxon>Herviviricetes</taxon>
        <taxon>Herpesvirales</taxon>
        <taxon>Orthoherpesviridae</taxon>
        <taxon>Betaherpesvirinae</taxon>
        <taxon>Cytomegalovirus</taxon>
        <taxon>Cytomegalovirus humanbeta5</taxon>
    </lineage>
</organism>
<dbReference type="EMBL" id="KJ361971">
    <property type="protein sequence ID" value="AHJ86108.1"/>
    <property type="molecule type" value="Genomic_DNA"/>
</dbReference>
<evidence type="ECO:0000313" key="1">
    <source>
        <dbReference type="EMBL" id="AHJ86108.1"/>
    </source>
</evidence>
<dbReference type="Gene3D" id="2.60.40.10">
    <property type="entry name" value="Immunoglobulins"/>
    <property type="match status" value="1"/>
</dbReference>
<dbReference type="SUPFAM" id="SSF48726">
    <property type="entry name" value="Immunoglobulin"/>
    <property type="match status" value="1"/>
</dbReference>
<proteinExistence type="predicted"/>
<sequence length="324" mass="36078">MVSGASSHLLTVPRFRWTVHHMYNKLLILALFSPVILESVIYVYAPEGGNVTLVSNFTSNISVRWFRWNGNCSHLICFYKRGEGLSTPYVGLSLSCAASQITIFNLTLNDSGRYGAEGFVRSDENETFLWYNLTVKPNPLETTPVSNVTTIVTTIPTVTGAKSNVTWNASFAPQLRAVAGFSNQTPLENNTHLALGEGFVPTMTSPRLSASENYDGNYELTETANTTRTNTSDWITLGSNASLLKSTETAVNLSNATTVIPQPVEYPAGEVQYQRTATHYSWMLIIVIILIIFIIICLRAPRKIYHHWKDSKQYGQVFMTDTEL</sequence>
<protein>
    <submittedName>
        <fullName evidence="1">Membrane glycoprotein UL8</fullName>
    </submittedName>
</protein>
<accession>A0A0A0PPG4</accession>
<name>A0A0A0PPG4_HCMV</name>
<dbReference type="InterPro" id="IPR013783">
    <property type="entry name" value="Ig-like_fold"/>
</dbReference>
<dbReference type="Proteomes" id="UP000169234">
    <property type="component" value="Genome"/>
</dbReference>
<evidence type="ECO:0000313" key="2">
    <source>
        <dbReference type="Proteomes" id="UP000169234"/>
    </source>
</evidence>
<organismHost>
    <name type="scientific">Homo sapiens</name>
    <name type="common">Human</name>
    <dbReference type="NCBI Taxonomy" id="9606"/>
</organismHost>
<reference evidence="1 2" key="1">
    <citation type="submission" date="2014-01" db="EMBL/GenBank/DDBJ databases">
        <title>Diversity of human cytomegalovirus.</title>
        <authorList>
            <person name="Wilkie G.S."/>
            <person name="Zavattoni M."/>
            <person name="Davison A.J."/>
        </authorList>
    </citation>
    <scope>NUCLEOTIDE SEQUENCE [LARGE SCALE GENOMIC DNA]</scope>
    <source>
        <strain evidence="1">UKNEQAS1</strain>
    </source>
</reference>
<dbReference type="InterPro" id="IPR036179">
    <property type="entry name" value="Ig-like_dom_sf"/>
</dbReference>